<dbReference type="EMBL" id="MDYQ01000182">
    <property type="protein sequence ID" value="PRP79482.1"/>
    <property type="molecule type" value="Genomic_DNA"/>
</dbReference>
<feature type="transmembrane region" description="Helical" evidence="2">
    <location>
        <begin position="345"/>
        <end position="367"/>
    </location>
</feature>
<feature type="transmembrane region" description="Helical" evidence="2">
    <location>
        <begin position="239"/>
        <end position="260"/>
    </location>
</feature>
<feature type="chain" id="PRO_5015130790" evidence="3">
    <location>
        <begin position="24"/>
        <end position="415"/>
    </location>
</feature>
<organism evidence="4 5">
    <name type="scientific">Planoprotostelium fungivorum</name>
    <dbReference type="NCBI Taxonomy" id="1890364"/>
    <lineage>
        <taxon>Eukaryota</taxon>
        <taxon>Amoebozoa</taxon>
        <taxon>Evosea</taxon>
        <taxon>Variosea</taxon>
        <taxon>Cavosteliida</taxon>
        <taxon>Cavosteliaceae</taxon>
        <taxon>Planoprotostelium</taxon>
    </lineage>
</organism>
<dbReference type="AlphaFoldDB" id="A0A2P6N697"/>
<evidence type="ECO:0000256" key="3">
    <source>
        <dbReference type="SAM" id="SignalP"/>
    </source>
</evidence>
<feature type="compositionally biased region" description="Polar residues" evidence="1">
    <location>
        <begin position="384"/>
        <end position="393"/>
    </location>
</feature>
<name>A0A2P6N697_9EUKA</name>
<feature type="signal peptide" evidence="3">
    <location>
        <begin position="1"/>
        <end position="23"/>
    </location>
</feature>
<feature type="transmembrane region" description="Helical" evidence="2">
    <location>
        <begin position="316"/>
        <end position="333"/>
    </location>
</feature>
<keyword evidence="2" id="KW-0812">Transmembrane</keyword>
<feature type="transmembrane region" description="Helical" evidence="2">
    <location>
        <begin position="140"/>
        <end position="158"/>
    </location>
</feature>
<evidence type="ECO:0000256" key="1">
    <source>
        <dbReference type="SAM" id="MobiDB-lite"/>
    </source>
</evidence>
<keyword evidence="3" id="KW-0732">Signal</keyword>
<protein>
    <submittedName>
        <fullName evidence="4">Uncharacterized protein</fullName>
    </submittedName>
</protein>
<feature type="transmembrane region" description="Helical" evidence="2">
    <location>
        <begin position="178"/>
        <end position="203"/>
    </location>
</feature>
<evidence type="ECO:0000313" key="4">
    <source>
        <dbReference type="EMBL" id="PRP79482.1"/>
    </source>
</evidence>
<feature type="region of interest" description="Disordered" evidence="1">
    <location>
        <begin position="384"/>
        <end position="415"/>
    </location>
</feature>
<accession>A0A2P6N697</accession>
<evidence type="ECO:0000256" key="2">
    <source>
        <dbReference type="SAM" id="Phobius"/>
    </source>
</evidence>
<proteinExistence type="predicted"/>
<feature type="transmembrane region" description="Helical" evidence="2">
    <location>
        <begin position="272"/>
        <end position="295"/>
    </location>
</feature>
<feature type="compositionally biased region" description="Basic and acidic residues" evidence="1">
    <location>
        <begin position="394"/>
        <end position="404"/>
    </location>
</feature>
<keyword evidence="2" id="KW-1133">Transmembrane helix</keyword>
<evidence type="ECO:0000313" key="5">
    <source>
        <dbReference type="Proteomes" id="UP000241769"/>
    </source>
</evidence>
<gene>
    <name evidence="4" type="ORF">PROFUN_12850</name>
</gene>
<feature type="transmembrane region" description="Helical" evidence="2">
    <location>
        <begin position="101"/>
        <end position="119"/>
    </location>
</feature>
<keyword evidence="5" id="KW-1185">Reference proteome</keyword>
<sequence length="415" mass="46530">MRSLLCLYLITIVAIFGQVGVVAQITSSVSSPNSTSPASPASPPASFCSDDCDGHGICWNTGVCNCWRGWSGTKNKLTGESHCSLSYIDQGFEEPIKAMRIIFSICYGFQLLLVSYRLFLEKFGHRTGGHGLAPVSITRLIMVVLWLDIILQFFWWALDFRNNYGVMNIKYSMVVEYLQLPNLILLFSILLAYWIDFYQAVIMKVKKEEMLRKINSNYESKVTYEDILLQISKMRRVKIVVVVINVICYAFFITFEGMLMNSPYPKTAINTYVGMVTWFAFVSLVLGVGYTLAGHKLIGLMPPQLSDRIRRLTRKMILVAIALTVFNLFGMAANVNSPPGTTLYLAKSGVTTALGLLVRMLAIDIYLPFANIKRWLFGMSFGTSSTDKTGPSSNRDEKNTRSMEVDIELTAHSTS</sequence>
<keyword evidence="2" id="KW-0472">Membrane</keyword>
<reference evidence="4 5" key="1">
    <citation type="journal article" date="2018" name="Genome Biol. Evol.">
        <title>Multiple Roots of Fruiting Body Formation in Amoebozoa.</title>
        <authorList>
            <person name="Hillmann F."/>
            <person name="Forbes G."/>
            <person name="Novohradska S."/>
            <person name="Ferling I."/>
            <person name="Riege K."/>
            <person name="Groth M."/>
            <person name="Westermann M."/>
            <person name="Marz M."/>
            <person name="Spaller T."/>
            <person name="Winckler T."/>
            <person name="Schaap P."/>
            <person name="Glockner G."/>
        </authorList>
    </citation>
    <scope>NUCLEOTIDE SEQUENCE [LARGE SCALE GENOMIC DNA]</scope>
    <source>
        <strain evidence="4 5">Jena</strain>
    </source>
</reference>
<comment type="caution">
    <text evidence="4">The sequence shown here is derived from an EMBL/GenBank/DDBJ whole genome shotgun (WGS) entry which is preliminary data.</text>
</comment>
<dbReference type="Proteomes" id="UP000241769">
    <property type="component" value="Unassembled WGS sequence"/>
</dbReference>
<dbReference type="InParanoid" id="A0A2P6N697"/>